<feature type="region of interest" description="Disordered" evidence="1">
    <location>
        <begin position="676"/>
        <end position="749"/>
    </location>
</feature>
<feature type="region of interest" description="Disordered" evidence="1">
    <location>
        <begin position="590"/>
        <end position="642"/>
    </location>
</feature>
<feature type="compositionally biased region" description="Polar residues" evidence="1">
    <location>
        <begin position="624"/>
        <end position="638"/>
    </location>
</feature>
<proteinExistence type="predicted"/>
<name>A0ABD3NUQ4_9STRA</name>
<evidence type="ECO:0000256" key="1">
    <source>
        <dbReference type="SAM" id="MobiDB-lite"/>
    </source>
</evidence>
<protein>
    <submittedName>
        <fullName evidence="2">Uncharacterized protein</fullName>
    </submittedName>
</protein>
<keyword evidence="3" id="KW-1185">Reference proteome</keyword>
<sequence>MKRNSSDNTRTKMTAKIHPATHYIDHPSHGRNPAATSFTLLDQVLDSVTCCSSAENTPHPAAQFDIRHQHHQDENDHAAAAPPPRGELILPHLRFRPLPPLPGYDNDEPSSSSLHDFFRLFLADDAPHSFLTFHQRNGDVDVRIGPWRNAALPSDDAGYHRSLSEPPTRVSSSSSSLLFCGDKRMQRTISFVTRIAPHSSSALGDSFGSSGGGAVVPIGVTNTQTLVMEGSGCCVLESTIQFDLESSSIHGGGRALAGLSQLLISNDVRGSLVNVRVVLREGDRATSVVRHGENAVTGVRSDTRQRSASRGVTLLESCREEETENDSISSFFSCFSHPLLFPPDSLCGSSQQSPKPKETWIKPSISFVDIHGEKQDLQEERKNPAHVGASLLSAIKAKNSDDKEPKPNWTVSEKVFNNRFDDIVATTPGQLDTDLPEYQDDVLGCSSCGSLKLKHIASFEFARAPSSSNASEGHMAMRRMILEKEGVMTSSSLGKSPSFRRSASANSISSTGSHAWRGLSMRIEMDIQPPSASSQSVTSSLSTFSRSKGSFTNIDLKVRKGLKKRVSRTWISWAESWCMRIWEEEENLRNNRRPTGNVDGSSRKRKTNVRPTVRRIGEKREGSASPQSTSSDWNTMQSDKSHGKERWMFVGETSEALHEEEEFGVEVAYTLNAPKVPRRTSVESSNEKDDDEPAVHQLPPEGKEKTKRGRRNSLLRPSEESTVSATASKSRWSITPQVKSKRGAGAGRP</sequence>
<dbReference type="Proteomes" id="UP001516023">
    <property type="component" value="Unassembled WGS sequence"/>
</dbReference>
<reference evidence="2 3" key="1">
    <citation type="journal article" date="2020" name="G3 (Bethesda)">
        <title>Improved Reference Genome for Cyclotella cryptica CCMP332, a Model for Cell Wall Morphogenesis, Salinity Adaptation, and Lipid Production in Diatoms (Bacillariophyta).</title>
        <authorList>
            <person name="Roberts W.R."/>
            <person name="Downey K.M."/>
            <person name="Ruck E.C."/>
            <person name="Traller J.C."/>
            <person name="Alverson A.J."/>
        </authorList>
    </citation>
    <scope>NUCLEOTIDE SEQUENCE [LARGE SCALE GENOMIC DNA]</scope>
    <source>
        <strain evidence="2 3">CCMP332</strain>
    </source>
</reference>
<dbReference type="AlphaFoldDB" id="A0ABD3NUQ4"/>
<evidence type="ECO:0000313" key="2">
    <source>
        <dbReference type="EMBL" id="KAL3779443.1"/>
    </source>
</evidence>
<accession>A0ABD3NUQ4</accession>
<evidence type="ECO:0000313" key="3">
    <source>
        <dbReference type="Proteomes" id="UP001516023"/>
    </source>
</evidence>
<gene>
    <name evidence="2" type="ORF">HJC23_012720</name>
</gene>
<feature type="compositionally biased region" description="Polar residues" evidence="1">
    <location>
        <begin position="720"/>
        <end position="738"/>
    </location>
</feature>
<comment type="caution">
    <text evidence="2">The sequence shown here is derived from an EMBL/GenBank/DDBJ whole genome shotgun (WGS) entry which is preliminary data.</text>
</comment>
<organism evidence="2 3">
    <name type="scientific">Cyclotella cryptica</name>
    <dbReference type="NCBI Taxonomy" id="29204"/>
    <lineage>
        <taxon>Eukaryota</taxon>
        <taxon>Sar</taxon>
        <taxon>Stramenopiles</taxon>
        <taxon>Ochrophyta</taxon>
        <taxon>Bacillariophyta</taxon>
        <taxon>Coscinodiscophyceae</taxon>
        <taxon>Thalassiosirophycidae</taxon>
        <taxon>Stephanodiscales</taxon>
        <taxon>Stephanodiscaceae</taxon>
        <taxon>Cyclotella</taxon>
    </lineage>
</organism>
<dbReference type="EMBL" id="JABMIG020000388">
    <property type="protein sequence ID" value="KAL3779443.1"/>
    <property type="molecule type" value="Genomic_DNA"/>
</dbReference>